<dbReference type="GO" id="GO:0004493">
    <property type="term" value="F:methylmalonyl-CoA epimerase activity"/>
    <property type="evidence" value="ECO:0007669"/>
    <property type="project" value="TreeGrafter"/>
</dbReference>
<dbReference type="RefSeq" id="WP_130419821.1">
    <property type="nucleotide sequence ID" value="NZ_SHKW01000001.1"/>
</dbReference>
<dbReference type="Pfam" id="PF00903">
    <property type="entry name" value="Glyoxalase"/>
    <property type="match status" value="2"/>
</dbReference>
<sequence length="296" mass="32686">MRRSFALALLFAFATLGWSQQRPAITGIAFVRVYASDAAASADFYGKTLGFSSSKDGKVTRYPVNDLQWIEVTPLPSPAPASRLEAVGFMTRDARALESYLKAHSVEIVDPLRKGRFSVRDPEGNLIVFVQQVKGAAVPPAVPATAVSRRMIHAGLVVKDPAAENRFYREILGFRPYWHGGMNDTTTSWVSQQVPDGSDWLEYMLNVSPNATLKQIGVMDHMSLGVAHMNDAIAALERNHCEGPNCTAAKTGRDGKVQVNLYDPDLTRVEMMEFEPVEKPCCSEFTAKHPTEQEPR</sequence>
<accession>A0A4Q7YWC7</accession>
<comment type="caution">
    <text evidence="4">The sequence shown here is derived from an EMBL/GenBank/DDBJ whole genome shotgun (WGS) entry which is preliminary data.</text>
</comment>
<keyword evidence="1" id="KW-0479">Metal-binding</keyword>
<organism evidence="4 5">
    <name type="scientific">Edaphobacter modestus</name>
    <dbReference type="NCBI Taxonomy" id="388466"/>
    <lineage>
        <taxon>Bacteria</taxon>
        <taxon>Pseudomonadati</taxon>
        <taxon>Acidobacteriota</taxon>
        <taxon>Terriglobia</taxon>
        <taxon>Terriglobales</taxon>
        <taxon>Acidobacteriaceae</taxon>
        <taxon>Edaphobacter</taxon>
    </lineage>
</organism>
<feature type="domain" description="VOC" evidence="3">
    <location>
        <begin position="27"/>
        <end position="143"/>
    </location>
</feature>
<dbReference type="InterPro" id="IPR004360">
    <property type="entry name" value="Glyas_Fos-R_dOase_dom"/>
</dbReference>
<dbReference type="PANTHER" id="PTHR43048:SF3">
    <property type="entry name" value="METHYLMALONYL-COA EPIMERASE, MITOCHONDRIAL"/>
    <property type="match status" value="1"/>
</dbReference>
<gene>
    <name evidence="4" type="ORF">BDD14_3542</name>
</gene>
<dbReference type="EMBL" id="SHKW01000001">
    <property type="protein sequence ID" value="RZU42000.1"/>
    <property type="molecule type" value="Genomic_DNA"/>
</dbReference>
<evidence type="ECO:0000313" key="4">
    <source>
        <dbReference type="EMBL" id="RZU42000.1"/>
    </source>
</evidence>
<dbReference type="InterPro" id="IPR037523">
    <property type="entry name" value="VOC_core"/>
</dbReference>
<keyword evidence="4" id="KW-0560">Oxidoreductase</keyword>
<evidence type="ECO:0000256" key="1">
    <source>
        <dbReference type="ARBA" id="ARBA00022723"/>
    </source>
</evidence>
<feature type="domain" description="VOC" evidence="3">
    <location>
        <begin position="150"/>
        <end position="274"/>
    </location>
</feature>
<dbReference type="GO" id="GO:0046872">
    <property type="term" value="F:metal ion binding"/>
    <property type="evidence" value="ECO:0007669"/>
    <property type="project" value="UniProtKB-KW"/>
</dbReference>
<feature type="chain" id="PRO_5020598146" evidence="2">
    <location>
        <begin position="25"/>
        <end position="296"/>
    </location>
</feature>
<proteinExistence type="predicted"/>
<evidence type="ECO:0000313" key="5">
    <source>
        <dbReference type="Proteomes" id="UP000292958"/>
    </source>
</evidence>
<reference evidence="4 5" key="1">
    <citation type="submission" date="2019-02" db="EMBL/GenBank/DDBJ databases">
        <title>Genomic Encyclopedia of Archaeal and Bacterial Type Strains, Phase II (KMG-II): from individual species to whole genera.</title>
        <authorList>
            <person name="Goeker M."/>
        </authorList>
    </citation>
    <scope>NUCLEOTIDE SEQUENCE [LARGE SCALE GENOMIC DNA]</scope>
    <source>
        <strain evidence="4 5">DSM 18101</strain>
    </source>
</reference>
<dbReference type="Proteomes" id="UP000292958">
    <property type="component" value="Unassembled WGS sequence"/>
</dbReference>
<keyword evidence="2" id="KW-0732">Signal</keyword>
<dbReference type="SUPFAM" id="SSF54593">
    <property type="entry name" value="Glyoxalase/Bleomycin resistance protein/Dihydroxybiphenyl dioxygenase"/>
    <property type="match status" value="2"/>
</dbReference>
<dbReference type="GO" id="GO:0051213">
    <property type="term" value="F:dioxygenase activity"/>
    <property type="evidence" value="ECO:0007669"/>
    <property type="project" value="UniProtKB-KW"/>
</dbReference>
<name>A0A4Q7YWC7_9BACT</name>
<dbReference type="GO" id="GO:0046491">
    <property type="term" value="P:L-methylmalonyl-CoA metabolic process"/>
    <property type="evidence" value="ECO:0007669"/>
    <property type="project" value="TreeGrafter"/>
</dbReference>
<protein>
    <submittedName>
        <fullName evidence="4">Glyoxalase/bleomycin resistance protein/dioxygenase superfamily protein</fullName>
    </submittedName>
</protein>
<dbReference type="OrthoDB" id="108351at2"/>
<feature type="signal peptide" evidence="2">
    <location>
        <begin position="1"/>
        <end position="24"/>
    </location>
</feature>
<evidence type="ECO:0000256" key="2">
    <source>
        <dbReference type="SAM" id="SignalP"/>
    </source>
</evidence>
<keyword evidence="5" id="KW-1185">Reference proteome</keyword>
<dbReference type="Gene3D" id="3.10.180.10">
    <property type="entry name" value="2,3-Dihydroxybiphenyl 1,2-Dioxygenase, domain 1"/>
    <property type="match status" value="2"/>
</dbReference>
<dbReference type="InterPro" id="IPR029068">
    <property type="entry name" value="Glyas_Bleomycin-R_OHBP_Dase"/>
</dbReference>
<dbReference type="InterPro" id="IPR051785">
    <property type="entry name" value="MMCE/EMCE_epimerase"/>
</dbReference>
<dbReference type="AlphaFoldDB" id="A0A4Q7YWC7"/>
<evidence type="ECO:0000259" key="3">
    <source>
        <dbReference type="PROSITE" id="PS51819"/>
    </source>
</evidence>
<dbReference type="PROSITE" id="PS51819">
    <property type="entry name" value="VOC"/>
    <property type="match status" value="2"/>
</dbReference>
<dbReference type="PANTHER" id="PTHR43048">
    <property type="entry name" value="METHYLMALONYL-COA EPIMERASE"/>
    <property type="match status" value="1"/>
</dbReference>
<keyword evidence="4" id="KW-0223">Dioxygenase</keyword>